<dbReference type="Proteomes" id="UP001610432">
    <property type="component" value="Unassembled WGS sequence"/>
</dbReference>
<sequence>MSSLKIERTIAAALVQFPSLLILRPRYIIAQGGMTSSDAARKGLRMCRARILGQAAPGVSLSRCDLEVYWHSIRRLPSNVGEVDTRAVMSLDGEREATHGIPTTRQELAESLQDDPRLHDLRQPQDQHLDTANTKSNALFEVIVCDSRRNTARVLHPTRGGRQPDQTALPCPGDDLEFPPEHGSQRQRPREPDGSQPEEHLSRGRGRPGTS</sequence>
<dbReference type="GeneID" id="98148254"/>
<evidence type="ECO:0000313" key="3">
    <source>
        <dbReference type="EMBL" id="KAL2866085.1"/>
    </source>
</evidence>
<dbReference type="EMBL" id="JBFXLQ010000027">
    <property type="protein sequence ID" value="KAL2866085.1"/>
    <property type="molecule type" value="Genomic_DNA"/>
</dbReference>
<evidence type="ECO:0000256" key="1">
    <source>
        <dbReference type="SAM" id="MobiDB-lite"/>
    </source>
</evidence>
<protein>
    <recommendedName>
        <fullName evidence="2">GAR domain-containing protein</fullName>
    </recommendedName>
</protein>
<dbReference type="PROSITE" id="PS51460">
    <property type="entry name" value="GAR"/>
    <property type="match status" value="1"/>
</dbReference>
<feature type="compositionally biased region" description="Basic and acidic residues" evidence="1">
    <location>
        <begin position="179"/>
        <end position="202"/>
    </location>
</feature>
<dbReference type="Pfam" id="PF17042">
    <property type="entry name" value="NBD_C"/>
    <property type="match status" value="1"/>
</dbReference>
<name>A0ABR4LNG9_9EURO</name>
<dbReference type="Gene3D" id="3.40.980.20">
    <property type="entry name" value="Four-carbon acid sugar kinase, nucleotide binding domain"/>
    <property type="match status" value="1"/>
</dbReference>
<dbReference type="InterPro" id="IPR042213">
    <property type="entry name" value="NBD_C_sf"/>
</dbReference>
<organism evidence="3 4">
    <name type="scientific">Aspergillus lucknowensis</name>
    <dbReference type="NCBI Taxonomy" id="176173"/>
    <lineage>
        <taxon>Eukaryota</taxon>
        <taxon>Fungi</taxon>
        <taxon>Dikarya</taxon>
        <taxon>Ascomycota</taxon>
        <taxon>Pezizomycotina</taxon>
        <taxon>Eurotiomycetes</taxon>
        <taxon>Eurotiomycetidae</taxon>
        <taxon>Eurotiales</taxon>
        <taxon>Aspergillaceae</taxon>
        <taxon>Aspergillus</taxon>
        <taxon>Aspergillus subgen. Nidulantes</taxon>
    </lineage>
</organism>
<dbReference type="InterPro" id="IPR003108">
    <property type="entry name" value="GAR_dom"/>
</dbReference>
<dbReference type="SUPFAM" id="SSF142764">
    <property type="entry name" value="YgbK-like"/>
    <property type="match status" value="1"/>
</dbReference>
<feature type="region of interest" description="Disordered" evidence="1">
    <location>
        <begin position="154"/>
        <end position="211"/>
    </location>
</feature>
<reference evidence="3 4" key="1">
    <citation type="submission" date="2024-07" db="EMBL/GenBank/DDBJ databases">
        <title>Section-level genome sequencing and comparative genomics of Aspergillus sections Usti and Cavernicolus.</title>
        <authorList>
            <consortium name="Lawrence Berkeley National Laboratory"/>
            <person name="Nybo J.L."/>
            <person name="Vesth T.C."/>
            <person name="Theobald S."/>
            <person name="Frisvad J.C."/>
            <person name="Larsen T.O."/>
            <person name="Kjaerboelling I."/>
            <person name="Rothschild-Mancinelli K."/>
            <person name="Lyhne E.K."/>
            <person name="Kogle M.E."/>
            <person name="Barry K."/>
            <person name="Clum A."/>
            <person name="Na H."/>
            <person name="Ledsgaard L."/>
            <person name="Lin J."/>
            <person name="Lipzen A."/>
            <person name="Kuo A."/>
            <person name="Riley R."/>
            <person name="Mondo S."/>
            <person name="Labutti K."/>
            <person name="Haridas S."/>
            <person name="Pangalinan J."/>
            <person name="Salamov A.A."/>
            <person name="Simmons B.A."/>
            <person name="Magnuson J.K."/>
            <person name="Chen J."/>
            <person name="Drula E."/>
            <person name="Henrissat B."/>
            <person name="Wiebenga A."/>
            <person name="Lubbers R.J."/>
            <person name="Gomes A.C."/>
            <person name="Macurrencykelacurrency M.R."/>
            <person name="Stajich J."/>
            <person name="Grigoriev I.V."/>
            <person name="Mortensen U.H."/>
            <person name="De Vries R.P."/>
            <person name="Baker S.E."/>
            <person name="Andersen M.R."/>
        </authorList>
    </citation>
    <scope>NUCLEOTIDE SEQUENCE [LARGE SCALE GENOMIC DNA]</scope>
    <source>
        <strain evidence="3 4">CBS 449.75</strain>
    </source>
</reference>
<evidence type="ECO:0000259" key="2">
    <source>
        <dbReference type="PROSITE" id="PS51460"/>
    </source>
</evidence>
<accession>A0ABR4LNG9</accession>
<dbReference type="RefSeq" id="XP_070885064.1">
    <property type="nucleotide sequence ID" value="XM_071033182.1"/>
</dbReference>
<proteinExistence type="predicted"/>
<evidence type="ECO:0000313" key="4">
    <source>
        <dbReference type="Proteomes" id="UP001610432"/>
    </source>
</evidence>
<keyword evidence="4" id="KW-1185">Reference proteome</keyword>
<feature type="domain" description="GAR" evidence="2">
    <location>
        <begin position="171"/>
        <end position="211"/>
    </location>
</feature>
<comment type="caution">
    <text evidence="3">The sequence shown here is derived from an EMBL/GenBank/DDBJ whole genome shotgun (WGS) entry which is preliminary data.</text>
</comment>
<gene>
    <name evidence="3" type="ORF">BJX67DRAFT_382186</name>
</gene>
<dbReference type="InterPro" id="IPR031475">
    <property type="entry name" value="NBD_C"/>
</dbReference>